<dbReference type="Proteomes" id="UP000030645">
    <property type="component" value="Unassembled WGS sequence"/>
</dbReference>
<gene>
    <name evidence="1" type="ORF">L484_008541</name>
</gene>
<protein>
    <submittedName>
        <fullName evidence="1">Uncharacterized protein</fullName>
    </submittedName>
</protein>
<evidence type="ECO:0000313" key="2">
    <source>
        <dbReference type="Proteomes" id="UP000030645"/>
    </source>
</evidence>
<accession>W9RWL7</accession>
<name>W9RWL7_9ROSA</name>
<dbReference type="EMBL" id="KE345767">
    <property type="protein sequence ID" value="EXC14622.1"/>
    <property type="molecule type" value="Genomic_DNA"/>
</dbReference>
<dbReference type="AlphaFoldDB" id="W9RWL7"/>
<evidence type="ECO:0000313" key="1">
    <source>
        <dbReference type="EMBL" id="EXC14622.1"/>
    </source>
</evidence>
<sequence length="67" mass="7570">MEKETMAKNDVVRGKKHGVVIGYMDTFRVLGSHIFLRSSLLHVSLSGLCRLVLLFEDKAWHVTSRVG</sequence>
<keyword evidence="2" id="KW-1185">Reference proteome</keyword>
<proteinExistence type="predicted"/>
<organism evidence="1 2">
    <name type="scientific">Morus notabilis</name>
    <dbReference type="NCBI Taxonomy" id="981085"/>
    <lineage>
        <taxon>Eukaryota</taxon>
        <taxon>Viridiplantae</taxon>
        <taxon>Streptophyta</taxon>
        <taxon>Embryophyta</taxon>
        <taxon>Tracheophyta</taxon>
        <taxon>Spermatophyta</taxon>
        <taxon>Magnoliopsida</taxon>
        <taxon>eudicotyledons</taxon>
        <taxon>Gunneridae</taxon>
        <taxon>Pentapetalae</taxon>
        <taxon>rosids</taxon>
        <taxon>fabids</taxon>
        <taxon>Rosales</taxon>
        <taxon>Moraceae</taxon>
        <taxon>Moreae</taxon>
        <taxon>Morus</taxon>
    </lineage>
</organism>
<reference evidence="2" key="1">
    <citation type="submission" date="2013-01" db="EMBL/GenBank/DDBJ databases">
        <title>Draft Genome Sequence of a Mulberry Tree, Morus notabilis C.K. Schneid.</title>
        <authorList>
            <person name="He N."/>
            <person name="Zhao S."/>
        </authorList>
    </citation>
    <scope>NUCLEOTIDE SEQUENCE</scope>
</reference>